<evidence type="ECO:0000256" key="1">
    <source>
        <dbReference type="SAM" id="MobiDB-lite"/>
    </source>
</evidence>
<accession>A0A316ZEA9</accession>
<keyword evidence="3" id="KW-1185">Reference proteome</keyword>
<gene>
    <name evidence="2" type="ORF">FA09DRAFT_271680</name>
</gene>
<protein>
    <submittedName>
        <fullName evidence="2">Uncharacterized protein</fullName>
    </submittedName>
</protein>
<dbReference type="EMBL" id="KZ819291">
    <property type="protein sequence ID" value="PWN98625.1"/>
    <property type="molecule type" value="Genomic_DNA"/>
</dbReference>
<feature type="region of interest" description="Disordered" evidence="1">
    <location>
        <begin position="269"/>
        <end position="293"/>
    </location>
</feature>
<organism evidence="2 3">
    <name type="scientific">Tilletiopsis washingtonensis</name>
    <dbReference type="NCBI Taxonomy" id="58919"/>
    <lineage>
        <taxon>Eukaryota</taxon>
        <taxon>Fungi</taxon>
        <taxon>Dikarya</taxon>
        <taxon>Basidiomycota</taxon>
        <taxon>Ustilaginomycotina</taxon>
        <taxon>Exobasidiomycetes</taxon>
        <taxon>Entylomatales</taxon>
        <taxon>Entylomatales incertae sedis</taxon>
        <taxon>Tilletiopsis</taxon>
    </lineage>
</organism>
<evidence type="ECO:0000313" key="3">
    <source>
        <dbReference type="Proteomes" id="UP000245946"/>
    </source>
</evidence>
<sequence length="424" mass="45448">MAESRTAGAMPRLRRWIPAHRQARTRSAHACAASAIPAAEEHDAELAHAAMPVPHAAVAGMRAARGITAPFVGAREQWHRRCPSERRDSAISSCVGSASVCRAELLHLNAALESLLCHLRPAAASCLPAALLRSAHPAQGAATAARQRCAAQHTDTARAKQPLSLARRHFLPSHAAPPAALPDVPAAWRWLLLRCLDGRRRGRRCVGPSGGRTAMQVRRTRERRAAFLMGSHTAREPLLAPCAGAEHRARLRMRSRDAALQTHTARLAPLRDCDTQPAAPSSSSRSGRLALQRARRAPLPGVPAPHRDAPACAPLDASARVVAPTLADQPAAERDLRPAPLRTCARSCSKDKAPRAAVPCRGSSPPTLHEADAVAGGDTAVHAPLRPLSKVWCRTCRASAQARWTQTLCMLRDAGRDRFLSRAL</sequence>
<reference evidence="2 3" key="1">
    <citation type="journal article" date="2018" name="Mol. Biol. Evol.">
        <title>Broad Genomic Sampling Reveals a Smut Pathogenic Ancestry of the Fungal Clade Ustilaginomycotina.</title>
        <authorList>
            <person name="Kijpornyongpan T."/>
            <person name="Mondo S.J."/>
            <person name="Barry K."/>
            <person name="Sandor L."/>
            <person name="Lee J."/>
            <person name="Lipzen A."/>
            <person name="Pangilinan J."/>
            <person name="LaButti K."/>
            <person name="Hainaut M."/>
            <person name="Henrissat B."/>
            <person name="Grigoriev I.V."/>
            <person name="Spatafora J.W."/>
            <person name="Aime M.C."/>
        </authorList>
    </citation>
    <scope>NUCLEOTIDE SEQUENCE [LARGE SCALE GENOMIC DNA]</scope>
    <source>
        <strain evidence="2 3">MCA 4186</strain>
    </source>
</reference>
<dbReference type="RefSeq" id="XP_025598904.1">
    <property type="nucleotide sequence ID" value="XM_025739799.1"/>
</dbReference>
<evidence type="ECO:0000313" key="2">
    <source>
        <dbReference type="EMBL" id="PWN98625.1"/>
    </source>
</evidence>
<dbReference type="AlphaFoldDB" id="A0A316ZEA9"/>
<dbReference type="Proteomes" id="UP000245946">
    <property type="component" value="Unassembled WGS sequence"/>
</dbReference>
<dbReference type="GeneID" id="37267345"/>
<feature type="compositionally biased region" description="Low complexity" evidence="1">
    <location>
        <begin position="276"/>
        <end position="292"/>
    </location>
</feature>
<proteinExistence type="predicted"/>
<name>A0A316ZEA9_9BASI</name>